<dbReference type="PANTHER" id="PTHR43674">
    <property type="entry name" value="NITRILASE C965.09-RELATED"/>
    <property type="match status" value="1"/>
</dbReference>
<proteinExistence type="inferred from homology"/>
<dbReference type="SUPFAM" id="SSF56317">
    <property type="entry name" value="Carbon-nitrogen hydrolase"/>
    <property type="match status" value="1"/>
</dbReference>
<keyword evidence="5" id="KW-1185">Reference proteome</keyword>
<dbReference type="PROSITE" id="PS01227">
    <property type="entry name" value="UPF0012"/>
    <property type="match status" value="1"/>
</dbReference>
<comment type="caution">
    <text evidence="4">The sequence shown here is derived from an EMBL/GenBank/DDBJ whole genome shotgun (WGS) entry which is preliminary data.</text>
</comment>
<dbReference type="GO" id="GO:0016787">
    <property type="term" value="F:hydrolase activity"/>
    <property type="evidence" value="ECO:0007669"/>
    <property type="project" value="UniProtKB-KW"/>
</dbReference>
<dbReference type="PANTHER" id="PTHR43674:SF2">
    <property type="entry name" value="BETA-UREIDOPROPIONASE"/>
    <property type="match status" value="1"/>
</dbReference>
<name>A0ABU5DZ44_9PROT</name>
<evidence type="ECO:0000259" key="3">
    <source>
        <dbReference type="PROSITE" id="PS50263"/>
    </source>
</evidence>
<protein>
    <submittedName>
        <fullName evidence="4">Carbon-nitrogen hydrolase family protein</fullName>
    </submittedName>
</protein>
<organism evidence="4 5">
    <name type="scientific">Dongia rigui</name>
    <dbReference type="NCBI Taxonomy" id="940149"/>
    <lineage>
        <taxon>Bacteria</taxon>
        <taxon>Pseudomonadati</taxon>
        <taxon>Pseudomonadota</taxon>
        <taxon>Alphaproteobacteria</taxon>
        <taxon>Rhodospirillales</taxon>
        <taxon>Dongiaceae</taxon>
        <taxon>Dongia</taxon>
    </lineage>
</organism>
<keyword evidence="2 4" id="KW-0378">Hydrolase</keyword>
<gene>
    <name evidence="4" type="ORF">SMD31_09755</name>
</gene>
<evidence type="ECO:0000256" key="1">
    <source>
        <dbReference type="ARBA" id="ARBA00010613"/>
    </source>
</evidence>
<dbReference type="InterPro" id="IPR003010">
    <property type="entry name" value="C-N_Hydrolase"/>
</dbReference>
<dbReference type="RefSeq" id="WP_320500625.1">
    <property type="nucleotide sequence ID" value="NZ_JAXCLX010000001.1"/>
</dbReference>
<reference evidence="4 5" key="1">
    <citation type="journal article" date="2013" name="Antonie Van Leeuwenhoek">
        <title>Dongia rigui sp. nov., isolated from freshwater of a large wetland in Korea.</title>
        <authorList>
            <person name="Baik K.S."/>
            <person name="Hwang Y.M."/>
            <person name="Choi J.S."/>
            <person name="Kwon J."/>
            <person name="Seong C.N."/>
        </authorList>
    </citation>
    <scope>NUCLEOTIDE SEQUENCE [LARGE SCALE GENOMIC DNA]</scope>
    <source>
        <strain evidence="4 5">04SU4-P</strain>
    </source>
</reference>
<dbReference type="Pfam" id="PF00795">
    <property type="entry name" value="CN_hydrolase"/>
    <property type="match status" value="1"/>
</dbReference>
<comment type="similarity">
    <text evidence="1">Belongs to the carbon-nitrogen hydrolase superfamily. NIT1/NIT2 family.</text>
</comment>
<dbReference type="CDD" id="cd07576">
    <property type="entry name" value="R-amidase_like"/>
    <property type="match status" value="1"/>
</dbReference>
<accession>A0ABU5DZ44</accession>
<evidence type="ECO:0000313" key="4">
    <source>
        <dbReference type="EMBL" id="MDY0872209.1"/>
    </source>
</evidence>
<dbReference type="InterPro" id="IPR044083">
    <property type="entry name" value="RamA-like"/>
</dbReference>
<dbReference type="InterPro" id="IPR001110">
    <property type="entry name" value="UPF0012_CS"/>
</dbReference>
<dbReference type="Proteomes" id="UP001271769">
    <property type="component" value="Unassembled WGS sequence"/>
</dbReference>
<dbReference type="EMBL" id="JAXCLX010000001">
    <property type="protein sequence ID" value="MDY0872209.1"/>
    <property type="molecule type" value="Genomic_DNA"/>
</dbReference>
<sequence>MRLALLQNDSVPLDTDWQFTALAEVAQHLSGAADLLVTPELFMAGYRIPVDDMRRLAQPADGPFAQKVARLARETQVAILYGFAERDGTRIYNSVQAFDGTGQKLALYRKLHLPSDVEREIFSTGDRLVTFDLGGFRIAPLICYDVEFPETVRACAQAGADVVVAPTALRQHWSQIAEMMIPIRALENGLFLAYANQAGTEADWDYAGLSCIIAPDGRPLARAGDQPALILAELDKAEITAARSKLTYLHDARFTVTGPV</sequence>
<dbReference type="Gene3D" id="3.60.110.10">
    <property type="entry name" value="Carbon-nitrogen hydrolase"/>
    <property type="match status" value="1"/>
</dbReference>
<evidence type="ECO:0000256" key="2">
    <source>
        <dbReference type="ARBA" id="ARBA00022801"/>
    </source>
</evidence>
<dbReference type="PROSITE" id="PS50263">
    <property type="entry name" value="CN_HYDROLASE"/>
    <property type="match status" value="1"/>
</dbReference>
<dbReference type="InterPro" id="IPR050345">
    <property type="entry name" value="Aliph_Amidase/BUP"/>
</dbReference>
<evidence type="ECO:0000313" key="5">
    <source>
        <dbReference type="Proteomes" id="UP001271769"/>
    </source>
</evidence>
<dbReference type="InterPro" id="IPR036526">
    <property type="entry name" value="C-N_Hydrolase_sf"/>
</dbReference>
<feature type="domain" description="CN hydrolase" evidence="3">
    <location>
        <begin position="1"/>
        <end position="236"/>
    </location>
</feature>